<feature type="transmembrane region" description="Helical" evidence="8">
    <location>
        <begin position="279"/>
        <end position="304"/>
    </location>
</feature>
<keyword evidence="4 8" id="KW-0812">Transmembrane</keyword>
<comment type="similarity">
    <text evidence="2 7">Belongs to the purine-cytosine permease (2.A.39) family.</text>
</comment>
<accession>A0A1X0YBR9</accession>
<protein>
    <recommendedName>
        <fullName evidence="11">Cytosine permease</fullName>
    </recommendedName>
</protein>
<proteinExistence type="inferred from homology"/>
<evidence type="ECO:0000256" key="6">
    <source>
        <dbReference type="ARBA" id="ARBA00023136"/>
    </source>
</evidence>
<feature type="transmembrane region" description="Helical" evidence="8">
    <location>
        <begin position="33"/>
        <end position="54"/>
    </location>
</feature>
<evidence type="ECO:0000256" key="2">
    <source>
        <dbReference type="ARBA" id="ARBA00008974"/>
    </source>
</evidence>
<feature type="transmembrane region" description="Helical" evidence="8">
    <location>
        <begin position="354"/>
        <end position="373"/>
    </location>
</feature>
<evidence type="ECO:0000256" key="1">
    <source>
        <dbReference type="ARBA" id="ARBA00004141"/>
    </source>
</evidence>
<dbReference type="Gene3D" id="1.10.4160.10">
    <property type="entry name" value="Hydantoin permease"/>
    <property type="match status" value="1"/>
</dbReference>
<keyword evidence="3 7" id="KW-0813">Transport</keyword>
<dbReference type="GO" id="GO:0005886">
    <property type="term" value="C:plasma membrane"/>
    <property type="evidence" value="ECO:0007669"/>
    <property type="project" value="TreeGrafter"/>
</dbReference>
<feature type="transmembrane region" description="Helical" evidence="8">
    <location>
        <begin position="325"/>
        <end position="348"/>
    </location>
</feature>
<dbReference type="PIRSF" id="PIRSF002744">
    <property type="entry name" value="Pur-cyt_permease"/>
    <property type="match status" value="1"/>
</dbReference>
<keyword evidence="5 8" id="KW-1133">Transmembrane helix</keyword>
<dbReference type="EMBL" id="MZZM01000012">
    <property type="protein sequence ID" value="ORJ62625.1"/>
    <property type="molecule type" value="Genomic_DNA"/>
</dbReference>
<dbReference type="RefSeq" id="WP_084949048.1">
    <property type="nucleotide sequence ID" value="NZ_MZZM01000012.1"/>
</dbReference>
<dbReference type="Proteomes" id="UP000193040">
    <property type="component" value="Unassembled WGS sequence"/>
</dbReference>
<dbReference type="GO" id="GO:0022857">
    <property type="term" value="F:transmembrane transporter activity"/>
    <property type="evidence" value="ECO:0007669"/>
    <property type="project" value="InterPro"/>
</dbReference>
<feature type="transmembrane region" description="Helical" evidence="8">
    <location>
        <begin position="238"/>
        <end position="259"/>
    </location>
</feature>
<evidence type="ECO:0000313" key="9">
    <source>
        <dbReference type="EMBL" id="ORJ62625.1"/>
    </source>
</evidence>
<organism evidence="9 10">
    <name type="scientific">Mycobacterium simiae</name>
    <name type="common">Mycobacterium habana</name>
    <dbReference type="NCBI Taxonomy" id="1784"/>
    <lineage>
        <taxon>Bacteria</taxon>
        <taxon>Bacillati</taxon>
        <taxon>Actinomycetota</taxon>
        <taxon>Actinomycetes</taxon>
        <taxon>Mycobacteriales</taxon>
        <taxon>Mycobacteriaceae</taxon>
        <taxon>Mycobacterium</taxon>
        <taxon>Mycobacterium simiae complex</taxon>
    </lineage>
</organism>
<feature type="transmembrane region" description="Helical" evidence="8">
    <location>
        <begin position="102"/>
        <end position="133"/>
    </location>
</feature>
<evidence type="ECO:0000256" key="7">
    <source>
        <dbReference type="PIRNR" id="PIRNR002744"/>
    </source>
</evidence>
<feature type="transmembrane region" description="Helical" evidence="8">
    <location>
        <begin position="394"/>
        <end position="419"/>
    </location>
</feature>
<keyword evidence="10" id="KW-1185">Reference proteome</keyword>
<comment type="subcellular location">
    <subcellularLocation>
        <location evidence="1">Membrane</location>
        <topology evidence="1">Multi-pass membrane protein</topology>
    </subcellularLocation>
</comment>
<dbReference type="CDD" id="cd11484">
    <property type="entry name" value="SLC-NCS1sbd_CobB-like"/>
    <property type="match status" value="1"/>
</dbReference>
<dbReference type="PANTHER" id="PTHR31806">
    <property type="entry name" value="PURINE-CYTOSINE PERMEASE FCY2-RELATED"/>
    <property type="match status" value="1"/>
</dbReference>
<evidence type="ECO:0000313" key="10">
    <source>
        <dbReference type="Proteomes" id="UP000193040"/>
    </source>
</evidence>
<evidence type="ECO:0000256" key="8">
    <source>
        <dbReference type="SAM" id="Phobius"/>
    </source>
</evidence>
<dbReference type="STRING" id="1784.VC42_08545"/>
<comment type="caution">
    <text evidence="9">The sequence shown here is derived from an EMBL/GenBank/DDBJ whole genome shotgun (WGS) entry which is preliminary data.</text>
</comment>
<dbReference type="PANTHER" id="PTHR31806:SF1">
    <property type="entry name" value="PURINE-CYTOSINE PERMEASE FCY2-RELATED"/>
    <property type="match status" value="1"/>
</dbReference>
<feature type="transmembrane region" description="Helical" evidence="8">
    <location>
        <begin position="60"/>
        <end position="81"/>
    </location>
</feature>
<keyword evidence="6 7" id="KW-0472">Membrane</keyword>
<dbReference type="AlphaFoldDB" id="A0A1X0YBR9"/>
<reference evidence="9 10" key="1">
    <citation type="submission" date="2017-03" db="EMBL/GenBank/DDBJ databases">
        <title>Genomic insights into Mycobacterium simiae human colonization.</title>
        <authorList>
            <person name="Steffani J.L."/>
            <person name="Brunck M.E."/>
            <person name="Cruz E."/>
            <person name="Montiel R."/>
            <person name="Barona F."/>
        </authorList>
    </citation>
    <scope>NUCLEOTIDE SEQUENCE [LARGE SCALE GENOMIC DNA]</scope>
    <source>
        <strain evidence="9 10">MsiGto</strain>
    </source>
</reference>
<evidence type="ECO:0008006" key="11">
    <source>
        <dbReference type="Google" id="ProtNLM"/>
    </source>
</evidence>
<feature type="transmembrane region" description="Helical" evidence="8">
    <location>
        <begin position="199"/>
        <end position="217"/>
    </location>
</feature>
<feature type="transmembrane region" description="Helical" evidence="8">
    <location>
        <begin position="139"/>
        <end position="160"/>
    </location>
</feature>
<dbReference type="InterPro" id="IPR026030">
    <property type="entry name" value="Pur-cyt_permease_Fcy2/21/22"/>
</dbReference>
<feature type="transmembrane region" description="Helical" evidence="8">
    <location>
        <begin position="431"/>
        <end position="447"/>
    </location>
</feature>
<evidence type="ECO:0000256" key="4">
    <source>
        <dbReference type="ARBA" id="ARBA00022692"/>
    </source>
</evidence>
<dbReference type="Pfam" id="PF02133">
    <property type="entry name" value="Transp_cyt_pur"/>
    <property type="match status" value="1"/>
</dbReference>
<name>A0A1X0YBR9_MYCSI</name>
<evidence type="ECO:0000256" key="3">
    <source>
        <dbReference type="ARBA" id="ARBA00022448"/>
    </source>
</evidence>
<sequence length="469" mass="49724">MESTFRAAQVEQVTISPVPEGARRGRARGLFPIWFGVQIMPLTLVTGVLGTTVYDLPTGWAILAIVIGNLVGAVFVSLHSVQGPRLGVPQMVQSRGQFGLRGSLLVLAVVILMYVGFLASILVLAASALQVIAPKLGSVAALILSGAITLALVIFGYEMIHKVNRMLMPLFALAAVATLGCVMASGAPESATSTPSFTVQGFMGMLSVAAIWQLSYAPYVSDYSRYLPSRVSSAASFWATYLGAAGGAIPMMVIGALLGRVSDGSLSALYHLLPTGVGVLVMIVFFLGSIDACTINLYGPALCVATTIQTFKHDWLPGARARATIATIISVLSVYVAAAFASDFLVSYSNFIEILLYLLIPWSVINLVDYYLIRKADYHVASFFTPTGGIYKHYNSAAIVSYIVGFLVQLPFMSGAFYTGFVAHKMGGVDIAWIVGSLVTVLVYTVLGRRQERTAMVSGVSPAAEATAA</sequence>
<gene>
    <name evidence="9" type="ORF">B5M45_06210</name>
</gene>
<feature type="transmembrane region" description="Helical" evidence="8">
    <location>
        <begin position="167"/>
        <end position="187"/>
    </location>
</feature>
<dbReference type="InterPro" id="IPR001248">
    <property type="entry name" value="Pur-cyt_permease"/>
</dbReference>
<evidence type="ECO:0000256" key="5">
    <source>
        <dbReference type="ARBA" id="ARBA00022989"/>
    </source>
</evidence>